<evidence type="ECO:0000256" key="12">
    <source>
        <dbReference type="ARBA" id="ARBA00034430"/>
    </source>
</evidence>
<evidence type="ECO:0000256" key="1">
    <source>
        <dbReference type="ARBA" id="ARBA00004141"/>
    </source>
</evidence>
<dbReference type="EMBL" id="SACN01000002">
    <property type="protein sequence ID" value="RVT90845.1"/>
    <property type="molecule type" value="Genomic_DNA"/>
</dbReference>
<evidence type="ECO:0000313" key="14">
    <source>
        <dbReference type="EMBL" id="RVT90845.1"/>
    </source>
</evidence>
<dbReference type="GO" id="GO:0015252">
    <property type="term" value="F:proton channel activity"/>
    <property type="evidence" value="ECO:0007669"/>
    <property type="project" value="InterPro"/>
</dbReference>
<comment type="catalytic activity">
    <reaction evidence="12">
        <text>K(+)(in) = K(+)(out)</text>
        <dbReference type="Rhea" id="RHEA:29463"/>
        <dbReference type="ChEBI" id="CHEBI:29103"/>
    </reaction>
</comment>
<keyword evidence="15" id="KW-1185">Reference proteome</keyword>
<reference evidence="14 15" key="1">
    <citation type="submission" date="2019-01" db="EMBL/GenBank/DDBJ databases">
        <authorList>
            <person name="Chen W.-M."/>
        </authorList>
    </citation>
    <scope>NUCLEOTIDE SEQUENCE [LARGE SCALE GENOMIC DNA]</scope>
    <source>
        <strain evidence="14 15">CCP-7</strain>
    </source>
</reference>
<keyword evidence="4" id="KW-0633">Potassium transport</keyword>
<gene>
    <name evidence="14" type="ORF">EOD43_14960</name>
</gene>
<keyword evidence="6" id="KW-0631">Potassium channel</keyword>
<feature type="transmembrane region" description="Helical" evidence="13">
    <location>
        <begin position="118"/>
        <end position="139"/>
    </location>
</feature>
<dbReference type="RefSeq" id="WP_127744861.1">
    <property type="nucleotide sequence ID" value="NZ_SACN01000002.1"/>
</dbReference>
<evidence type="ECO:0000256" key="8">
    <source>
        <dbReference type="ARBA" id="ARBA00022989"/>
    </source>
</evidence>
<feature type="transmembrane region" description="Helical" evidence="13">
    <location>
        <begin position="159"/>
        <end position="178"/>
    </location>
</feature>
<comment type="subcellular location">
    <subcellularLocation>
        <location evidence="1">Membrane</location>
        <topology evidence="1">Multi-pass membrane protein</topology>
    </subcellularLocation>
</comment>
<evidence type="ECO:0000256" key="6">
    <source>
        <dbReference type="ARBA" id="ARBA00022826"/>
    </source>
</evidence>
<dbReference type="Proteomes" id="UP000282971">
    <property type="component" value="Unassembled WGS sequence"/>
</dbReference>
<evidence type="ECO:0000256" key="13">
    <source>
        <dbReference type="SAM" id="Phobius"/>
    </source>
</evidence>
<sequence>MTSVSARLDAFTDAAFAFAVTVLMVSGGMSTEGSDADLMTIVRRIPAFGIGYVIVGMFWFAHVRWRRFRGEGDWRSVLLTFLLIFVVLIYIFPLGAMATDLSSLIFGEPDPDRPSVRMLFTVYGVGFFAMSATTSLLFWDAFVSTELDPALRSPVKGEAIIYAILAGTAVVSTALAMAGGSPAFFAPFIYASLPITIGVFSWFWHWGDTPA</sequence>
<keyword evidence="10 13" id="KW-0472">Membrane</keyword>
<evidence type="ECO:0000256" key="11">
    <source>
        <dbReference type="ARBA" id="ARBA00023303"/>
    </source>
</evidence>
<keyword evidence="5 13" id="KW-0812">Transmembrane</keyword>
<dbReference type="GO" id="GO:0016020">
    <property type="term" value="C:membrane"/>
    <property type="evidence" value="ECO:0007669"/>
    <property type="project" value="UniProtKB-SubCell"/>
</dbReference>
<evidence type="ECO:0000313" key="15">
    <source>
        <dbReference type="Proteomes" id="UP000282971"/>
    </source>
</evidence>
<dbReference type="GO" id="GO:0005267">
    <property type="term" value="F:potassium channel activity"/>
    <property type="evidence" value="ECO:0007669"/>
    <property type="project" value="UniProtKB-KW"/>
</dbReference>
<protein>
    <submittedName>
        <fullName evidence="14">DUF1211 domain-containing protein</fullName>
    </submittedName>
</protein>
<organism evidence="14 15">
    <name type="scientific">Sphingomonas crocodyli</name>
    <dbReference type="NCBI Taxonomy" id="1979270"/>
    <lineage>
        <taxon>Bacteria</taxon>
        <taxon>Pseudomonadati</taxon>
        <taxon>Pseudomonadota</taxon>
        <taxon>Alphaproteobacteria</taxon>
        <taxon>Sphingomonadales</taxon>
        <taxon>Sphingomonadaceae</taxon>
        <taxon>Sphingomonas</taxon>
    </lineage>
</organism>
<keyword evidence="9" id="KW-0406">Ion transport</keyword>
<dbReference type="AlphaFoldDB" id="A0A437LZQ2"/>
<name>A0A437LZQ2_9SPHN</name>
<feature type="transmembrane region" description="Helical" evidence="13">
    <location>
        <begin position="184"/>
        <end position="204"/>
    </location>
</feature>
<evidence type="ECO:0000256" key="2">
    <source>
        <dbReference type="ARBA" id="ARBA00006920"/>
    </source>
</evidence>
<proteinExistence type="inferred from homology"/>
<dbReference type="OrthoDB" id="7570568at2"/>
<dbReference type="InterPro" id="IPR010617">
    <property type="entry name" value="TMEM175-like"/>
</dbReference>
<evidence type="ECO:0000256" key="4">
    <source>
        <dbReference type="ARBA" id="ARBA00022538"/>
    </source>
</evidence>
<evidence type="ECO:0000256" key="3">
    <source>
        <dbReference type="ARBA" id="ARBA00022448"/>
    </source>
</evidence>
<keyword evidence="8 13" id="KW-1133">Transmembrane helix</keyword>
<feature type="transmembrane region" description="Helical" evidence="13">
    <location>
        <begin position="77"/>
        <end position="98"/>
    </location>
</feature>
<keyword evidence="7" id="KW-0630">Potassium</keyword>
<keyword evidence="11" id="KW-0407">Ion channel</keyword>
<dbReference type="Pfam" id="PF06736">
    <property type="entry name" value="TMEM175"/>
    <property type="match status" value="1"/>
</dbReference>
<keyword evidence="3" id="KW-0813">Transport</keyword>
<feature type="transmembrane region" description="Helical" evidence="13">
    <location>
        <begin position="46"/>
        <end position="65"/>
    </location>
</feature>
<comment type="similarity">
    <text evidence="2">Belongs to the TMEM175 family.</text>
</comment>
<evidence type="ECO:0000256" key="7">
    <source>
        <dbReference type="ARBA" id="ARBA00022958"/>
    </source>
</evidence>
<evidence type="ECO:0000256" key="10">
    <source>
        <dbReference type="ARBA" id="ARBA00023136"/>
    </source>
</evidence>
<evidence type="ECO:0000256" key="5">
    <source>
        <dbReference type="ARBA" id="ARBA00022692"/>
    </source>
</evidence>
<evidence type="ECO:0000256" key="9">
    <source>
        <dbReference type="ARBA" id="ARBA00023065"/>
    </source>
</evidence>
<comment type="caution">
    <text evidence="14">The sequence shown here is derived from an EMBL/GenBank/DDBJ whole genome shotgun (WGS) entry which is preliminary data.</text>
</comment>
<accession>A0A437LZQ2</accession>